<dbReference type="InterPro" id="IPR044068">
    <property type="entry name" value="CB"/>
</dbReference>
<dbReference type="SUPFAM" id="SSF56349">
    <property type="entry name" value="DNA breaking-rejoining enzymes"/>
    <property type="match status" value="1"/>
</dbReference>
<keyword evidence="10" id="KW-1185">Reference proteome</keyword>
<gene>
    <name evidence="9" type="ORF">C7383_11610</name>
</gene>
<dbReference type="Gene3D" id="1.10.150.130">
    <property type="match status" value="1"/>
</dbReference>
<dbReference type="InterPro" id="IPR011010">
    <property type="entry name" value="DNA_brk_join_enz"/>
</dbReference>
<name>A0AB73SZ18_9FIRM</name>
<evidence type="ECO:0000259" key="8">
    <source>
        <dbReference type="PROSITE" id="PS51900"/>
    </source>
</evidence>
<organism evidence="9 10">
    <name type="scientific">Murimonas intestini</name>
    <dbReference type="NCBI Taxonomy" id="1337051"/>
    <lineage>
        <taxon>Bacteria</taxon>
        <taxon>Bacillati</taxon>
        <taxon>Bacillota</taxon>
        <taxon>Clostridia</taxon>
        <taxon>Lachnospirales</taxon>
        <taxon>Lachnospiraceae</taxon>
        <taxon>Murimonas</taxon>
    </lineage>
</organism>
<evidence type="ECO:0000313" key="9">
    <source>
        <dbReference type="EMBL" id="PWJ72696.1"/>
    </source>
</evidence>
<dbReference type="InterPro" id="IPR050090">
    <property type="entry name" value="Tyrosine_recombinase_XerCD"/>
</dbReference>
<dbReference type="CDD" id="cd01189">
    <property type="entry name" value="INT_ICEBs1_C_like"/>
    <property type="match status" value="1"/>
</dbReference>
<dbReference type="GO" id="GO:0015074">
    <property type="term" value="P:DNA integration"/>
    <property type="evidence" value="ECO:0007669"/>
    <property type="project" value="UniProtKB-KW"/>
</dbReference>
<evidence type="ECO:0000256" key="1">
    <source>
        <dbReference type="ARBA" id="ARBA00003283"/>
    </source>
</evidence>
<accession>A0AB73SZ18</accession>
<comment type="caution">
    <text evidence="9">The sequence shown here is derived from an EMBL/GenBank/DDBJ whole genome shotgun (WGS) entry which is preliminary data.</text>
</comment>
<keyword evidence="3" id="KW-0229">DNA integration</keyword>
<keyword evidence="4 6" id="KW-0238">DNA-binding</keyword>
<comment type="function">
    <text evidence="1">Site-specific tyrosine recombinase, which acts by catalyzing the cutting and rejoining of the recombining DNA molecules.</text>
</comment>
<dbReference type="Proteomes" id="UP000245412">
    <property type="component" value="Unassembled WGS sequence"/>
</dbReference>
<dbReference type="EMBL" id="QGGY01000016">
    <property type="protein sequence ID" value="PWJ72696.1"/>
    <property type="molecule type" value="Genomic_DNA"/>
</dbReference>
<feature type="domain" description="Tyr recombinase" evidence="7">
    <location>
        <begin position="92"/>
        <end position="276"/>
    </location>
</feature>
<evidence type="ECO:0000256" key="2">
    <source>
        <dbReference type="ARBA" id="ARBA00008857"/>
    </source>
</evidence>
<dbReference type="Pfam" id="PF00589">
    <property type="entry name" value="Phage_integrase"/>
    <property type="match status" value="1"/>
</dbReference>
<evidence type="ECO:0000313" key="10">
    <source>
        <dbReference type="Proteomes" id="UP000245412"/>
    </source>
</evidence>
<dbReference type="InterPro" id="IPR004107">
    <property type="entry name" value="Integrase_SAM-like_N"/>
</dbReference>
<reference evidence="9 10" key="1">
    <citation type="submission" date="2018-05" db="EMBL/GenBank/DDBJ databases">
        <authorList>
            <person name="Goeker M."/>
            <person name="Huntemann M."/>
            <person name="Clum A."/>
            <person name="Pillay M."/>
            <person name="Palaniappan K."/>
            <person name="Varghese N."/>
            <person name="Mikhailova N."/>
            <person name="Stamatis D."/>
            <person name="Reddy T."/>
            <person name="Daum C."/>
            <person name="Shapiro N."/>
            <person name="Ivanova N."/>
            <person name="Kyrpides N."/>
            <person name="Woyke T."/>
        </authorList>
    </citation>
    <scope>NUCLEOTIDE SEQUENCE [LARGE SCALE GENOMIC DNA]</scope>
    <source>
        <strain evidence="9 10">DSM 26524</strain>
    </source>
</reference>
<dbReference type="PANTHER" id="PTHR30349">
    <property type="entry name" value="PHAGE INTEGRASE-RELATED"/>
    <property type="match status" value="1"/>
</dbReference>
<evidence type="ECO:0000256" key="4">
    <source>
        <dbReference type="ARBA" id="ARBA00023125"/>
    </source>
</evidence>
<comment type="similarity">
    <text evidence="2">Belongs to the 'phage' integrase family.</text>
</comment>
<dbReference type="GO" id="GO:0003677">
    <property type="term" value="F:DNA binding"/>
    <property type="evidence" value="ECO:0007669"/>
    <property type="project" value="UniProtKB-UniRule"/>
</dbReference>
<dbReference type="Gene3D" id="1.10.443.10">
    <property type="entry name" value="Intergrase catalytic core"/>
    <property type="match status" value="1"/>
</dbReference>
<dbReference type="InterPro" id="IPR010998">
    <property type="entry name" value="Integrase_recombinase_N"/>
</dbReference>
<evidence type="ECO:0000256" key="6">
    <source>
        <dbReference type="PROSITE-ProRule" id="PRU01248"/>
    </source>
</evidence>
<sequence>MEHRLRENTMRTKKFIIDLKIIPYFKKKCMNEIKTSDIRAWQNALMKKGYSPTYLKTVNNQLAAIFNYAVRYYDLKDNPCRKAGSIGKSHAGEREFWTKQEFKQFLETVEDKSETKMAFLLLYWTGMRIGELLALTYKDIDVEKRTISINKSYQRIEGRDIITPPKTPKSKRIVTIPPFLVEELQEYISHLYGIMADERMFRFTKSYMEHEIIRGINASGVKRIRLHDLRHSHASLLVEMGFMPLAIAERLGHEKIETTLNTYSHLYPNKQGELADRLEIENGKEEENERSS</sequence>
<keyword evidence="5" id="KW-0233">DNA recombination</keyword>
<dbReference type="PROSITE" id="PS51898">
    <property type="entry name" value="TYR_RECOMBINASE"/>
    <property type="match status" value="1"/>
</dbReference>
<dbReference type="InterPro" id="IPR002104">
    <property type="entry name" value="Integrase_catalytic"/>
</dbReference>
<dbReference type="Pfam" id="PF14659">
    <property type="entry name" value="Phage_int_SAM_3"/>
    <property type="match status" value="1"/>
</dbReference>
<dbReference type="PROSITE" id="PS51900">
    <property type="entry name" value="CB"/>
    <property type="match status" value="1"/>
</dbReference>
<dbReference type="InterPro" id="IPR013762">
    <property type="entry name" value="Integrase-like_cat_sf"/>
</dbReference>
<dbReference type="AlphaFoldDB" id="A0AB73SZ18"/>
<evidence type="ECO:0000259" key="7">
    <source>
        <dbReference type="PROSITE" id="PS51898"/>
    </source>
</evidence>
<feature type="domain" description="Core-binding (CB)" evidence="8">
    <location>
        <begin position="1"/>
        <end position="70"/>
    </location>
</feature>
<evidence type="ECO:0000256" key="3">
    <source>
        <dbReference type="ARBA" id="ARBA00022908"/>
    </source>
</evidence>
<evidence type="ECO:0000256" key="5">
    <source>
        <dbReference type="ARBA" id="ARBA00023172"/>
    </source>
</evidence>
<dbReference type="GO" id="GO:0006310">
    <property type="term" value="P:DNA recombination"/>
    <property type="evidence" value="ECO:0007669"/>
    <property type="project" value="UniProtKB-KW"/>
</dbReference>
<proteinExistence type="inferred from homology"/>
<dbReference type="PANTHER" id="PTHR30349:SF64">
    <property type="entry name" value="PROPHAGE INTEGRASE INTD-RELATED"/>
    <property type="match status" value="1"/>
</dbReference>
<protein>
    <submittedName>
        <fullName evidence="9">Site-specific recombinase XerD</fullName>
    </submittedName>
</protein>